<dbReference type="PANTHER" id="PTHR46112:SF2">
    <property type="entry name" value="XAA-PRO AMINOPEPTIDASE P-RELATED"/>
    <property type="match status" value="1"/>
</dbReference>
<keyword evidence="3" id="KW-0378">Hydrolase</keyword>
<evidence type="ECO:0000313" key="3">
    <source>
        <dbReference type="EMBL" id="MET3757123.1"/>
    </source>
</evidence>
<dbReference type="Gene3D" id="3.40.350.10">
    <property type="entry name" value="Creatinase/prolidase N-terminal domain"/>
    <property type="match status" value="1"/>
</dbReference>
<dbReference type="PANTHER" id="PTHR46112">
    <property type="entry name" value="AMINOPEPTIDASE"/>
    <property type="match status" value="1"/>
</dbReference>
<organism evidence="3 4">
    <name type="scientific">Rhizobium binae</name>
    <dbReference type="NCBI Taxonomy" id="1138190"/>
    <lineage>
        <taxon>Bacteria</taxon>
        <taxon>Pseudomonadati</taxon>
        <taxon>Pseudomonadota</taxon>
        <taxon>Alphaproteobacteria</taxon>
        <taxon>Hyphomicrobiales</taxon>
        <taxon>Rhizobiaceae</taxon>
        <taxon>Rhizobium/Agrobacterium group</taxon>
        <taxon>Rhizobium</taxon>
    </lineage>
</organism>
<dbReference type="Proteomes" id="UP001549077">
    <property type="component" value="Unassembled WGS sequence"/>
</dbReference>
<reference evidence="3 4" key="1">
    <citation type="submission" date="2024-06" db="EMBL/GenBank/DDBJ databases">
        <title>Genomic Encyclopedia of Type Strains, Phase IV (KMG-IV): sequencing the most valuable type-strain genomes for metagenomic binning, comparative biology and taxonomic classification.</title>
        <authorList>
            <person name="Goeker M."/>
        </authorList>
    </citation>
    <scope>NUCLEOTIDE SEQUENCE [LARGE SCALE GENOMIC DNA]</scope>
    <source>
        <strain evidence="3 4">DSM 29288</strain>
    </source>
</reference>
<dbReference type="Pfam" id="PF00557">
    <property type="entry name" value="Peptidase_M24"/>
    <property type="match status" value="1"/>
</dbReference>
<evidence type="ECO:0000259" key="2">
    <source>
        <dbReference type="Pfam" id="PF01321"/>
    </source>
</evidence>
<dbReference type="Gene3D" id="3.90.230.10">
    <property type="entry name" value="Creatinase/methionine aminopeptidase superfamily"/>
    <property type="match status" value="1"/>
</dbReference>
<dbReference type="EMBL" id="JBEPMY010000015">
    <property type="protein sequence ID" value="MET3757123.1"/>
    <property type="molecule type" value="Genomic_DNA"/>
</dbReference>
<feature type="domain" description="Peptidase M24" evidence="1">
    <location>
        <begin position="207"/>
        <end position="421"/>
    </location>
</feature>
<name>A0ABV2MP20_9HYPH</name>
<feature type="domain" description="Creatinase N-terminal" evidence="2">
    <location>
        <begin position="63"/>
        <end position="199"/>
    </location>
</feature>
<accession>A0ABV2MP20</accession>
<sequence length="437" mass="47655">MCSRSCDAFIYLYTGSDRCARLSRKISPNCAVDTHSASFYSSLNPTCIQLRGRRKDMRPGKERTEKLKKALHAAGFESAILTNPDSIAYFGEYQDYLGIDFGRPTLMTVPVDGEPTIITPLMESEMCGRMSWVTDIRPWSDGINDEWRSVLKSAVEGKARRVAIERRSIPALVANDLLPMLHGAEVGDAGPVISEIRMIKSADEIGIMRKAGEVAVAMVKGAREVIAEGVPEYEVALAVIAAGTRKAASFLDDSTDRFVSPTIYNLQILQSGTDVCLVHRRSSVRTIRKGDPIYLCFCGIANFRNYKLGFDREFFVGGATDEQARVYETAVAAQQAALAAIKPGIACEEINAAAEVVYTEAGFSAGYRTGRSVGQSFLESPELKRGEKRLLQAGMTFAVDGGITIEGSFGGRIGDSIVVTDTGFEYLTNYPRELAVV</sequence>
<dbReference type="Pfam" id="PF01321">
    <property type="entry name" value="Creatinase_N"/>
    <property type="match status" value="1"/>
</dbReference>
<dbReference type="SUPFAM" id="SSF53092">
    <property type="entry name" value="Creatinase/prolidase N-terminal domain"/>
    <property type="match status" value="1"/>
</dbReference>
<dbReference type="InterPro" id="IPR029149">
    <property type="entry name" value="Creatin/AminoP/Spt16_N"/>
</dbReference>
<dbReference type="InterPro" id="IPR036005">
    <property type="entry name" value="Creatinase/aminopeptidase-like"/>
</dbReference>
<gene>
    <name evidence="3" type="ORF">ABID08_004504</name>
</gene>
<comment type="caution">
    <text evidence="3">The sequence shown here is derived from an EMBL/GenBank/DDBJ whole genome shotgun (WGS) entry which is preliminary data.</text>
</comment>
<dbReference type="SUPFAM" id="SSF55920">
    <property type="entry name" value="Creatinase/aminopeptidase"/>
    <property type="match status" value="1"/>
</dbReference>
<evidence type="ECO:0000313" key="4">
    <source>
        <dbReference type="Proteomes" id="UP001549077"/>
    </source>
</evidence>
<dbReference type="InterPro" id="IPR000587">
    <property type="entry name" value="Creatinase_N"/>
</dbReference>
<dbReference type="CDD" id="cd01066">
    <property type="entry name" value="APP_MetAP"/>
    <property type="match status" value="1"/>
</dbReference>
<dbReference type="InterPro" id="IPR000994">
    <property type="entry name" value="Pept_M24"/>
</dbReference>
<protein>
    <submittedName>
        <fullName evidence="3">Xaa-Pro aminopeptidase</fullName>
    </submittedName>
</protein>
<dbReference type="GO" id="GO:0004177">
    <property type="term" value="F:aminopeptidase activity"/>
    <property type="evidence" value="ECO:0007669"/>
    <property type="project" value="UniProtKB-KW"/>
</dbReference>
<evidence type="ECO:0000259" key="1">
    <source>
        <dbReference type="Pfam" id="PF00557"/>
    </source>
</evidence>
<keyword evidence="3" id="KW-0645">Protease</keyword>
<keyword evidence="4" id="KW-1185">Reference proteome</keyword>
<proteinExistence type="predicted"/>
<keyword evidence="3" id="KW-0031">Aminopeptidase</keyword>
<dbReference type="InterPro" id="IPR050659">
    <property type="entry name" value="Peptidase_M24B"/>
</dbReference>
<dbReference type="RefSeq" id="WP_343298577.1">
    <property type="nucleotide sequence ID" value="NZ_JABDXP010000006.1"/>
</dbReference>